<gene>
    <name evidence="2" type="ORF">MNOR_LOCUS37075</name>
</gene>
<reference evidence="2 3" key="1">
    <citation type="submission" date="2024-05" db="EMBL/GenBank/DDBJ databases">
        <authorList>
            <person name="Wallberg A."/>
        </authorList>
    </citation>
    <scope>NUCLEOTIDE SEQUENCE [LARGE SCALE GENOMIC DNA]</scope>
</reference>
<protein>
    <submittedName>
        <fullName evidence="2">Uncharacterized protein</fullName>
    </submittedName>
</protein>
<organism evidence="2 3">
    <name type="scientific">Meganyctiphanes norvegica</name>
    <name type="common">Northern krill</name>
    <name type="synonym">Thysanopoda norvegica</name>
    <dbReference type="NCBI Taxonomy" id="48144"/>
    <lineage>
        <taxon>Eukaryota</taxon>
        <taxon>Metazoa</taxon>
        <taxon>Ecdysozoa</taxon>
        <taxon>Arthropoda</taxon>
        <taxon>Crustacea</taxon>
        <taxon>Multicrustacea</taxon>
        <taxon>Malacostraca</taxon>
        <taxon>Eumalacostraca</taxon>
        <taxon>Eucarida</taxon>
        <taxon>Euphausiacea</taxon>
        <taxon>Euphausiidae</taxon>
        <taxon>Meganyctiphanes</taxon>
    </lineage>
</organism>
<dbReference type="AlphaFoldDB" id="A0AAV2SLG4"/>
<name>A0AAV2SLG4_MEGNR</name>
<feature type="compositionally biased region" description="Polar residues" evidence="1">
    <location>
        <begin position="91"/>
        <end position="104"/>
    </location>
</feature>
<accession>A0AAV2SLG4</accession>
<evidence type="ECO:0000313" key="2">
    <source>
        <dbReference type="EMBL" id="CAL4195735.1"/>
    </source>
</evidence>
<evidence type="ECO:0000313" key="3">
    <source>
        <dbReference type="Proteomes" id="UP001497623"/>
    </source>
</evidence>
<comment type="caution">
    <text evidence="2">The sequence shown here is derived from an EMBL/GenBank/DDBJ whole genome shotgun (WGS) entry which is preliminary data.</text>
</comment>
<dbReference type="EMBL" id="CAXKWB010071983">
    <property type="protein sequence ID" value="CAL4195735.1"/>
    <property type="molecule type" value="Genomic_DNA"/>
</dbReference>
<sequence>MCSVPLLSPHSVAPVSATVLTTWCRFVLLSSQQDYYSKSKKSSHTLEDLRCFIRFLSYATTKYETHLAAKINLGGRKGQPANYGRPLDAKSSLTGSLGQQNTYS</sequence>
<dbReference type="Proteomes" id="UP001497623">
    <property type="component" value="Unassembled WGS sequence"/>
</dbReference>
<evidence type="ECO:0000256" key="1">
    <source>
        <dbReference type="SAM" id="MobiDB-lite"/>
    </source>
</evidence>
<proteinExistence type="predicted"/>
<keyword evidence="3" id="KW-1185">Reference proteome</keyword>
<feature type="region of interest" description="Disordered" evidence="1">
    <location>
        <begin position="74"/>
        <end position="104"/>
    </location>
</feature>